<feature type="region of interest" description="Disordered" evidence="2">
    <location>
        <begin position="1"/>
        <end position="40"/>
    </location>
</feature>
<dbReference type="PANTHER" id="PTHR28298">
    <property type="entry name" value="EISOSOME PROTEIN 1"/>
    <property type="match status" value="1"/>
</dbReference>
<feature type="compositionally biased region" description="Basic and acidic residues" evidence="2">
    <location>
        <begin position="519"/>
        <end position="588"/>
    </location>
</feature>
<evidence type="ECO:0000313" key="3">
    <source>
        <dbReference type="EMBL" id="QBZ58047.1"/>
    </source>
</evidence>
<dbReference type="AlphaFoldDB" id="A0A4P7N641"/>
<accession>A0A4P7N641</accession>
<feature type="region of interest" description="Disordered" evidence="2">
    <location>
        <begin position="338"/>
        <end position="391"/>
    </location>
</feature>
<feature type="region of interest" description="Disordered" evidence="2">
    <location>
        <begin position="804"/>
        <end position="871"/>
    </location>
</feature>
<feature type="compositionally biased region" description="Low complexity" evidence="2">
    <location>
        <begin position="667"/>
        <end position="679"/>
    </location>
</feature>
<reference evidence="3 4" key="1">
    <citation type="journal article" date="2019" name="Mol. Biol. Evol.">
        <title>Blast fungal genomes show frequent chromosomal changes, gene gains and losses, and effector gene turnover.</title>
        <authorList>
            <person name="Gomez Luciano L.B."/>
            <person name="Jason Tsai I."/>
            <person name="Chuma I."/>
            <person name="Tosa Y."/>
            <person name="Chen Y.H."/>
            <person name="Li J.Y."/>
            <person name="Li M.Y."/>
            <person name="Jade Lu M.Y."/>
            <person name="Nakayashiki H."/>
            <person name="Li W.H."/>
        </authorList>
    </citation>
    <scope>NUCLEOTIDE SEQUENCE [LARGE SCALE GENOMIC DNA]</scope>
    <source>
        <strain evidence="3">MZ5-1-6</strain>
    </source>
</reference>
<protein>
    <recommendedName>
        <fullName evidence="5">Eisosome protein 1</fullName>
    </recommendedName>
</protein>
<dbReference type="InterPro" id="IPR024527">
    <property type="entry name" value="Eisosome1"/>
</dbReference>
<evidence type="ECO:0000313" key="4">
    <source>
        <dbReference type="Proteomes" id="UP000294847"/>
    </source>
</evidence>
<evidence type="ECO:0000256" key="2">
    <source>
        <dbReference type="SAM" id="MobiDB-lite"/>
    </source>
</evidence>
<feature type="region of interest" description="Disordered" evidence="2">
    <location>
        <begin position="519"/>
        <end position="723"/>
    </location>
</feature>
<name>A0A4P7N641_PYROR</name>
<feature type="compositionally biased region" description="Basic residues" evidence="2">
    <location>
        <begin position="692"/>
        <end position="702"/>
    </location>
</feature>
<feature type="compositionally biased region" description="Polar residues" evidence="2">
    <location>
        <begin position="761"/>
        <end position="779"/>
    </location>
</feature>
<feature type="region of interest" description="Disordered" evidence="2">
    <location>
        <begin position="261"/>
        <end position="293"/>
    </location>
</feature>
<feature type="compositionally biased region" description="Basic and acidic residues" evidence="2">
    <location>
        <begin position="653"/>
        <end position="666"/>
    </location>
</feature>
<feature type="compositionally biased region" description="Basic residues" evidence="2">
    <location>
        <begin position="340"/>
        <end position="349"/>
    </location>
</feature>
<feature type="region of interest" description="Disordered" evidence="2">
    <location>
        <begin position="159"/>
        <end position="185"/>
    </location>
</feature>
<dbReference type="Proteomes" id="UP000294847">
    <property type="component" value="Chromosome 3"/>
</dbReference>
<feature type="compositionally biased region" description="Polar residues" evidence="2">
    <location>
        <begin position="1"/>
        <end position="12"/>
    </location>
</feature>
<feature type="coiled-coil region" evidence="1">
    <location>
        <begin position="297"/>
        <end position="324"/>
    </location>
</feature>
<feature type="compositionally biased region" description="Polar residues" evidence="2">
    <location>
        <begin position="611"/>
        <end position="626"/>
    </location>
</feature>
<gene>
    <name evidence="3" type="ORF">PoMZ_02986</name>
</gene>
<feature type="compositionally biased region" description="Basic and acidic residues" evidence="2">
    <location>
        <begin position="861"/>
        <end position="871"/>
    </location>
</feature>
<sequence length="871" mass="94109">MQSMRATTQVPPSQAAPIPTSSGRLKYAEPRDLPSFPSFGLRKDNAAASAAASLGWANQKPATPIAGQNNQKNTLSTSAAAALLAKDSRPVQQWSPAKNDTGSQAAILAAARKQDVSPAPSNPSANWGNSAANQAFKAKSLKGVEVSESRNIVRSGSLRAAKDAMGRPRAVSSPGPKFTAQQSTDNRTTNALTAATMAHRRTATVGVDRENIPAGSPSFMNMNRQMFTSHPPVQSSVDEQKHNDVLHASAVAMAKRMYNNQVHQQQQRDADAAAKLAQSGGESSSPDASAASTPQFTNLQEAAYKLAQERLSKLQEEHDRARNYHDYYGASASSASYKRFMPKNKLRRRSSSDGDATQGREMSQRQRRATMLATKSPRLQQDSGVVDEEKRQRDREALLSAARRNVRAQLEGIDRKVIADTGMVSPSMKAEWEAKAQALARAKSHPEFMVATTPSSNALGVDGNADGKRAVPAGKVDIGGGKYMDQSEIDEIAARRVQPFLDEINEKAEKERERLAAIKAEQDAKREAEELEKAREREVKELHDKIKGQQKEQEKARKEEIKNEERERKRLEKEAKMEQKRDSKESQGRSHFLSKKTTNDQDDPQEPADMTSLSAGQKDNQASTLQPPDDKKEKPSRGRSLHLRLPSIPLSSKPKDKGKEREREPHSASAALPSQSQSPVDEHSPTSAKVKNWLKSRFRPRARSSVEQGSFGPAAKKGGFIGGAALTAQHQRAASDGSRTSIKEESLREVALAGRDGGGDQSTLARTATGASSTLSGQQPRVVGASSVVSLPSTSQSMVSSLSISSSSTRTGGGENFVLAKDHFSPTPTVGATGSSPALLSPPPKLRDPSLRASKSGSPVRDSRFLEMMDS</sequence>
<feature type="compositionally biased region" description="Low complexity" evidence="2">
    <location>
        <begin position="273"/>
        <end position="292"/>
    </location>
</feature>
<evidence type="ECO:0008006" key="5">
    <source>
        <dbReference type="Google" id="ProtNLM"/>
    </source>
</evidence>
<keyword evidence="1" id="KW-0175">Coiled coil</keyword>
<organism evidence="3 4">
    <name type="scientific">Pyricularia oryzae</name>
    <name type="common">Rice blast fungus</name>
    <name type="synonym">Magnaporthe oryzae</name>
    <dbReference type="NCBI Taxonomy" id="318829"/>
    <lineage>
        <taxon>Eukaryota</taxon>
        <taxon>Fungi</taxon>
        <taxon>Dikarya</taxon>
        <taxon>Ascomycota</taxon>
        <taxon>Pezizomycotina</taxon>
        <taxon>Sordariomycetes</taxon>
        <taxon>Sordariomycetidae</taxon>
        <taxon>Magnaporthales</taxon>
        <taxon>Pyriculariaceae</taxon>
        <taxon>Pyricularia</taxon>
    </lineage>
</organism>
<proteinExistence type="predicted"/>
<dbReference type="GO" id="GO:0070941">
    <property type="term" value="P:eisosome assembly"/>
    <property type="evidence" value="ECO:0007669"/>
    <property type="project" value="TreeGrafter"/>
</dbReference>
<dbReference type="PANTHER" id="PTHR28298:SF1">
    <property type="entry name" value="EISOSOME PROTEIN 1"/>
    <property type="match status" value="1"/>
</dbReference>
<feature type="region of interest" description="Disordered" evidence="2">
    <location>
        <begin position="753"/>
        <end position="779"/>
    </location>
</feature>
<evidence type="ECO:0000256" key="1">
    <source>
        <dbReference type="SAM" id="Coils"/>
    </source>
</evidence>
<dbReference type="Pfam" id="PF12757">
    <property type="entry name" value="Eisosome1"/>
    <property type="match status" value="1"/>
</dbReference>
<dbReference type="EMBL" id="CP034206">
    <property type="protein sequence ID" value="QBZ58047.1"/>
    <property type="molecule type" value="Genomic_DNA"/>
</dbReference>